<feature type="domain" description="FixG C-terminal immunoglobulin-like" evidence="13">
    <location>
        <begin position="570"/>
        <end position="639"/>
    </location>
</feature>
<comment type="similarity">
    <text evidence="1 9 10">Belongs to the peptidase S8 family.</text>
</comment>
<keyword evidence="7 9" id="KW-0720">Serine protease</keyword>
<dbReference type="GO" id="GO:0006508">
    <property type="term" value="P:proteolysis"/>
    <property type="evidence" value="ECO:0007669"/>
    <property type="project" value="UniProtKB-KW"/>
</dbReference>
<dbReference type="InterPro" id="IPR000209">
    <property type="entry name" value="Peptidase_S8/S53_dom"/>
</dbReference>
<feature type="active site" description="Charge relay system" evidence="8 9">
    <location>
        <position position="190"/>
    </location>
</feature>
<dbReference type="InterPro" id="IPR022398">
    <property type="entry name" value="Peptidase_S8_His-AS"/>
</dbReference>
<dbReference type="EMBL" id="CP018866">
    <property type="protein sequence ID" value="AST93750.1"/>
    <property type="molecule type" value="Genomic_DNA"/>
</dbReference>
<evidence type="ECO:0000313" key="14">
    <source>
        <dbReference type="EMBL" id="AST93750.1"/>
    </source>
</evidence>
<dbReference type="InterPro" id="IPR023827">
    <property type="entry name" value="Peptidase_S8_Asp-AS"/>
</dbReference>
<evidence type="ECO:0000313" key="15">
    <source>
        <dbReference type="Proteomes" id="UP000215224"/>
    </source>
</evidence>
<evidence type="ECO:0000256" key="8">
    <source>
        <dbReference type="PIRSR" id="PIRSR615500-1"/>
    </source>
</evidence>
<dbReference type="Pfam" id="PF02225">
    <property type="entry name" value="PA"/>
    <property type="match status" value="1"/>
</dbReference>
<dbReference type="InterPro" id="IPR036852">
    <property type="entry name" value="Peptidase_S8/S53_dom_sf"/>
</dbReference>
<evidence type="ECO:0000256" key="10">
    <source>
        <dbReference type="RuleBase" id="RU003355"/>
    </source>
</evidence>
<evidence type="ECO:0000259" key="12">
    <source>
        <dbReference type="Pfam" id="PF02225"/>
    </source>
</evidence>
<dbReference type="PRINTS" id="PR00723">
    <property type="entry name" value="SUBTILISIN"/>
</dbReference>
<reference evidence="14 15" key="1">
    <citation type="submission" date="2016-12" db="EMBL/GenBank/DDBJ databases">
        <title>The whole genome sequencing and assembly of Bacillus cohnii DSM 6307T strain.</title>
        <authorList>
            <person name="Lee Y.-J."/>
            <person name="Yi H."/>
            <person name="Bahn Y.-S."/>
            <person name="Kim J.F."/>
            <person name="Lee D.-W."/>
        </authorList>
    </citation>
    <scope>NUCLEOTIDE SEQUENCE [LARGE SCALE GENOMIC DNA]</scope>
    <source>
        <strain evidence="14 15">DSM 6307</strain>
    </source>
</reference>
<accession>A0A223KWB9</accession>
<dbReference type="RefSeq" id="WP_066418332.1">
    <property type="nucleotide sequence ID" value="NZ_CP018866.1"/>
</dbReference>
<evidence type="ECO:0000259" key="13">
    <source>
        <dbReference type="Pfam" id="PF11614"/>
    </source>
</evidence>
<dbReference type="InterPro" id="IPR023828">
    <property type="entry name" value="Peptidase_S8_Ser-AS"/>
</dbReference>
<dbReference type="Pfam" id="PF00082">
    <property type="entry name" value="Peptidase_S8"/>
    <property type="match status" value="1"/>
</dbReference>
<dbReference type="Pfam" id="PF11614">
    <property type="entry name" value="FixG_C"/>
    <property type="match status" value="1"/>
</dbReference>
<feature type="domain" description="Peptidase S8/S53" evidence="11">
    <location>
        <begin position="141"/>
        <end position="518"/>
    </location>
</feature>
<evidence type="ECO:0000256" key="1">
    <source>
        <dbReference type="ARBA" id="ARBA00011073"/>
    </source>
</evidence>
<dbReference type="GO" id="GO:0004252">
    <property type="term" value="F:serine-type endopeptidase activity"/>
    <property type="evidence" value="ECO:0007669"/>
    <property type="project" value="UniProtKB-UniRule"/>
</dbReference>
<dbReference type="Gene3D" id="2.60.40.10">
    <property type="entry name" value="Immunoglobulins"/>
    <property type="match status" value="1"/>
</dbReference>
<dbReference type="PROSITE" id="PS00136">
    <property type="entry name" value="SUBTILASE_ASP"/>
    <property type="match status" value="1"/>
</dbReference>
<dbReference type="PROSITE" id="PS51892">
    <property type="entry name" value="SUBTILASE"/>
    <property type="match status" value="1"/>
</dbReference>
<evidence type="ECO:0000259" key="11">
    <source>
        <dbReference type="Pfam" id="PF00082"/>
    </source>
</evidence>
<protein>
    <submittedName>
        <fullName evidence="14">Peptidase S8</fullName>
    </submittedName>
</protein>
<keyword evidence="15" id="KW-1185">Reference proteome</keyword>
<dbReference type="AlphaFoldDB" id="A0A223KWB9"/>
<organism evidence="14 15">
    <name type="scientific">Sutcliffiella cohnii</name>
    <dbReference type="NCBI Taxonomy" id="33932"/>
    <lineage>
        <taxon>Bacteria</taxon>
        <taxon>Bacillati</taxon>
        <taxon>Bacillota</taxon>
        <taxon>Bacilli</taxon>
        <taxon>Bacillales</taxon>
        <taxon>Bacillaceae</taxon>
        <taxon>Sutcliffiella</taxon>
    </lineage>
</organism>
<keyword evidence="6 9" id="KW-0378">Hydrolase</keyword>
<evidence type="ECO:0000256" key="3">
    <source>
        <dbReference type="ARBA" id="ARBA00022525"/>
    </source>
</evidence>
<dbReference type="Gene3D" id="3.40.50.200">
    <property type="entry name" value="Peptidase S8/S53 domain"/>
    <property type="match status" value="1"/>
</dbReference>
<dbReference type="Proteomes" id="UP000215224">
    <property type="component" value="Chromosome"/>
</dbReference>
<dbReference type="InterPro" id="IPR034213">
    <property type="entry name" value="S8_Vpr-like"/>
</dbReference>
<keyword evidence="4 9" id="KW-0645">Protease</keyword>
<dbReference type="SUPFAM" id="SSF52025">
    <property type="entry name" value="PA domain"/>
    <property type="match status" value="1"/>
</dbReference>
<gene>
    <name evidence="14" type="ORF">BC6307_21990</name>
</gene>
<evidence type="ECO:0000256" key="7">
    <source>
        <dbReference type="ARBA" id="ARBA00022825"/>
    </source>
</evidence>
<dbReference type="PROSITE" id="PS00138">
    <property type="entry name" value="SUBTILASE_SER"/>
    <property type="match status" value="1"/>
</dbReference>
<dbReference type="PROSITE" id="PS00137">
    <property type="entry name" value="SUBTILASE_HIS"/>
    <property type="match status" value="1"/>
</dbReference>
<dbReference type="Gene3D" id="3.50.30.30">
    <property type="match status" value="1"/>
</dbReference>
<dbReference type="InterPro" id="IPR046450">
    <property type="entry name" value="PA_dom_sf"/>
</dbReference>
<dbReference type="InterPro" id="IPR015500">
    <property type="entry name" value="Peptidase_S8_subtilisin-rel"/>
</dbReference>
<sequence length="747" mass="82642">MNSCRQFLIISIAVALFFSITQRTYAFQYPERPPLPVSQPISDEETQTVIIRTDEEMHEAIQQIIETQYPTLSIKYTYTEVFHGYSIEGPVLELEKLQKEEGILDVSPVSIYNPHIDESVPFIGGKEIRGIFDEDGDRLTGEGVVVGIIDTGIDYTHPDLASNYIGGYDFVDQDDDPMETKREQGPPTLHGTHVAGIVAANGKMMGVAPEAKIMAYRALGPGGNGTSEQVIAAIERAIKDGVDVLNLSLGNTINGPDWPTSLALDKAVEKGIVAVTSSGNSGPNLWTVGSPGTSTKAISVGASTPPLHIPHIATIFSSEEVEMLPFQGAPKWNLKQAKYYEMEFVGLGEKKDIKDVEGKVVLIERGKIPFTEKVLNAKEQGAIAVIIYNNLEGTFLGGLEMEVDIPVVSISKSDGVFLKNQLKKKRKLMKTKYRWHRDEIASFSSRGPVTHTWEIKPDLVAPGVAIDSTVPNGYIALQGTSMAAPHVAGAAALLKQAHPDWEPSKIKAALMNTTKVLKKGDGEFYSVLEQGTGRIQLKDAMETKSIIQPGSLHYGIYEKIDKREKKDVILQIENVSEKEVKYRFDIPKANKGIIWSIPPSFSLKPGEMKEVTVSLDINPEKLEPGMHEGQITVKADGQEIRLPYLFMIEEPNYPRIQGFQFGYGDKEGSYQYEVFVPEGAEELGIALYEGDTLHFIDFLDWQRDVPRGLLRKEISGEKLKGKGLVKAVIFAKRKEKEDSIEVDLYFD</sequence>
<dbReference type="PANTHER" id="PTHR43806:SF65">
    <property type="entry name" value="SERINE PROTEASE APRX"/>
    <property type="match status" value="1"/>
</dbReference>
<dbReference type="PANTHER" id="PTHR43806">
    <property type="entry name" value="PEPTIDASE S8"/>
    <property type="match status" value="1"/>
</dbReference>
<dbReference type="InterPro" id="IPR013783">
    <property type="entry name" value="Ig-like_fold"/>
</dbReference>
<name>A0A223KWB9_9BACI</name>
<dbReference type="SUPFAM" id="SSF52743">
    <property type="entry name" value="Subtilisin-like"/>
    <property type="match status" value="1"/>
</dbReference>
<evidence type="ECO:0000256" key="5">
    <source>
        <dbReference type="ARBA" id="ARBA00022729"/>
    </source>
</evidence>
<evidence type="ECO:0000256" key="9">
    <source>
        <dbReference type="PROSITE-ProRule" id="PRU01240"/>
    </source>
</evidence>
<feature type="active site" description="Charge relay system" evidence="8 9">
    <location>
        <position position="481"/>
    </location>
</feature>
<feature type="active site" description="Charge relay system" evidence="8 9">
    <location>
        <position position="150"/>
    </location>
</feature>
<dbReference type="InterPro" id="IPR050131">
    <property type="entry name" value="Peptidase_S8_subtilisin-like"/>
</dbReference>
<evidence type="ECO:0000256" key="4">
    <source>
        <dbReference type="ARBA" id="ARBA00022670"/>
    </source>
</evidence>
<dbReference type="KEGG" id="bcoh:BC6307_21990"/>
<dbReference type="STRING" id="1314751.GCA_001591425_03205"/>
<dbReference type="CDD" id="cd07474">
    <property type="entry name" value="Peptidases_S8_subtilisin_Vpr-like"/>
    <property type="match status" value="1"/>
</dbReference>
<evidence type="ECO:0000256" key="6">
    <source>
        <dbReference type="ARBA" id="ARBA00022801"/>
    </source>
</evidence>
<keyword evidence="5" id="KW-0732">Signal</keyword>
<feature type="domain" description="PA" evidence="12">
    <location>
        <begin position="349"/>
        <end position="415"/>
    </location>
</feature>
<keyword evidence="3" id="KW-0964">Secreted</keyword>
<proteinExistence type="inferred from homology"/>
<dbReference type="CDD" id="cd02133">
    <property type="entry name" value="PA_C5a_like"/>
    <property type="match status" value="1"/>
</dbReference>
<evidence type="ECO:0000256" key="2">
    <source>
        <dbReference type="ARBA" id="ARBA00022512"/>
    </source>
</evidence>
<dbReference type="InterPro" id="IPR032879">
    <property type="entry name" value="FixG_C"/>
</dbReference>
<keyword evidence="2" id="KW-0134">Cell wall</keyword>
<dbReference type="InterPro" id="IPR003137">
    <property type="entry name" value="PA_domain"/>
</dbReference>